<dbReference type="AlphaFoldDB" id="A0A3S4U280"/>
<reference evidence="1 2" key="1">
    <citation type="submission" date="2018-12" db="EMBL/GenBank/DDBJ databases">
        <authorList>
            <consortium name="Pathogen Informatics"/>
        </authorList>
    </citation>
    <scope>NUCLEOTIDE SEQUENCE [LARGE SCALE GENOMIC DNA]</scope>
    <source>
        <strain evidence="1 2">NCTC12967</strain>
    </source>
</reference>
<evidence type="ECO:0008006" key="3">
    <source>
        <dbReference type="Google" id="ProtNLM"/>
    </source>
</evidence>
<dbReference type="Proteomes" id="UP000273044">
    <property type="component" value="Chromosome"/>
</dbReference>
<evidence type="ECO:0000313" key="1">
    <source>
        <dbReference type="EMBL" id="VEH71432.1"/>
    </source>
</evidence>
<evidence type="ECO:0000313" key="2">
    <source>
        <dbReference type="Proteomes" id="UP000273044"/>
    </source>
</evidence>
<protein>
    <recommendedName>
        <fullName evidence="3">Transcriptional regulator, AbiEi antitoxin, Type IV TA system</fullName>
    </recommendedName>
</protein>
<gene>
    <name evidence="1" type="ORF">NCTC12967_02752</name>
</gene>
<organism evidence="1 2">
    <name type="scientific">Arachnia propionica</name>
    <dbReference type="NCBI Taxonomy" id="1750"/>
    <lineage>
        <taxon>Bacteria</taxon>
        <taxon>Bacillati</taxon>
        <taxon>Actinomycetota</taxon>
        <taxon>Actinomycetes</taxon>
        <taxon>Propionibacteriales</taxon>
        <taxon>Propionibacteriaceae</taxon>
        <taxon>Arachnia</taxon>
    </lineage>
</organism>
<sequence>MASNGFMTRTTLWTHEHLTTLGVTDAQLKQHLRDGTMVRLRRGVYAPTQQADVFAEHRRRIQAAAIDVHDSSVFSHTSAAVLHGLPVPIESLREVTMTRRTPGHGDHSDLLRVRRTAIHDDEVTRIAGLPVTTLSRTVTDLARTSPFEWGLAVVDAALGRGLKRGFLQDELHRHPRLHGVRQARRVLALGDGRVESPAESLSRFHMMRAGIPAPELQFEIFDANGEFVARTDFGWPEHGLVGEVDGRIKYRELLGPGQSAADVVMAEKRREQRIRACGYWIVRWGWREANDQASLTALLNAGFASASPAWTARRSS</sequence>
<proteinExistence type="predicted"/>
<accession>A0A3S4U280</accession>
<name>A0A3S4U280_9ACTN</name>
<keyword evidence="2" id="KW-1185">Reference proteome</keyword>
<dbReference type="EMBL" id="LR134406">
    <property type="protein sequence ID" value="VEH71432.1"/>
    <property type="molecule type" value="Genomic_DNA"/>
</dbReference>